<keyword evidence="6" id="KW-0560">Oxidoreductase</keyword>
<evidence type="ECO:0000313" key="9">
    <source>
        <dbReference type="Proteomes" id="UP000054481"/>
    </source>
</evidence>
<keyword evidence="4 5" id="KW-0408">Iron</keyword>
<dbReference type="Gene3D" id="1.10.630.10">
    <property type="entry name" value="Cytochrome P450"/>
    <property type="match status" value="1"/>
</dbReference>
<dbReference type="PRINTS" id="PR00463">
    <property type="entry name" value="EP450I"/>
</dbReference>
<dbReference type="GO" id="GO:0004497">
    <property type="term" value="F:monooxygenase activity"/>
    <property type="evidence" value="ECO:0007669"/>
    <property type="project" value="UniProtKB-KW"/>
</dbReference>
<feature type="transmembrane region" description="Helical" evidence="7">
    <location>
        <begin position="260"/>
        <end position="282"/>
    </location>
</feature>
<evidence type="ECO:0000256" key="2">
    <source>
        <dbReference type="ARBA" id="ARBA00022617"/>
    </source>
</evidence>
<dbReference type="InterPro" id="IPR017972">
    <property type="entry name" value="Cyt_P450_CS"/>
</dbReference>
<comment type="similarity">
    <text evidence="6">Belongs to the cytochrome P450 family.</text>
</comment>
<dbReference type="GO" id="GO:0020037">
    <property type="term" value="F:heme binding"/>
    <property type="evidence" value="ECO:0007669"/>
    <property type="project" value="InterPro"/>
</dbReference>
<dbReference type="PROSITE" id="PS00086">
    <property type="entry name" value="CYTOCHROME_P450"/>
    <property type="match status" value="1"/>
</dbReference>
<dbReference type="AlphaFoldDB" id="A0A0F8A5C9"/>
<gene>
    <name evidence="8" type="ORF">HIM_05595</name>
</gene>
<dbReference type="InterPro" id="IPR050121">
    <property type="entry name" value="Cytochrome_P450_monoxygenase"/>
</dbReference>
<dbReference type="PRINTS" id="PR00385">
    <property type="entry name" value="P450"/>
</dbReference>
<protein>
    <submittedName>
        <fullName evidence="8">Uncharacterized protein</fullName>
    </submittedName>
</protein>
<dbReference type="SUPFAM" id="SSF48264">
    <property type="entry name" value="Cytochrome P450"/>
    <property type="match status" value="1"/>
</dbReference>
<dbReference type="Proteomes" id="UP000054481">
    <property type="component" value="Unassembled WGS sequence"/>
</dbReference>
<dbReference type="PANTHER" id="PTHR24305">
    <property type="entry name" value="CYTOCHROME P450"/>
    <property type="match status" value="1"/>
</dbReference>
<name>A0A0F8A5C9_9HYPO</name>
<dbReference type="InterPro" id="IPR036396">
    <property type="entry name" value="Cyt_P450_sf"/>
</dbReference>
<dbReference type="GO" id="GO:0016705">
    <property type="term" value="F:oxidoreductase activity, acting on paired donors, with incorporation or reduction of molecular oxygen"/>
    <property type="evidence" value="ECO:0007669"/>
    <property type="project" value="InterPro"/>
</dbReference>
<dbReference type="InterPro" id="IPR002401">
    <property type="entry name" value="Cyt_P450_E_grp-I"/>
</dbReference>
<evidence type="ECO:0000256" key="7">
    <source>
        <dbReference type="SAM" id="Phobius"/>
    </source>
</evidence>
<evidence type="ECO:0000256" key="3">
    <source>
        <dbReference type="ARBA" id="ARBA00022723"/>
    </source>
</evidence>
<dbReference type="EMBL" id="KQ030520">
    <property type="protein sequence ID" value="KJZ75109.1"/>
    <property type="molecule type" value="Genomic_DNA"/>
</dbReference>
<dbReference type="Pfam" id="PF00067">
    <property type="entry name" value="p450"/>
    <property type="match status" value="1"/>
</dbReference>
<dbReference type="InterPro" id="IPR001128">
    <property type="entry name" value="Cyt_P450"/>
</dbReference>
<keyword evidence="9" id="KW-1185">Reference proteome</keyword>
<feature type="binding site" description="axial binding residue" evidence="5">
    <location>
        <position position="420"/>
    </location>
    <ligand>
        <name>heme</name>
        <dbReference type="ChEBI" id="CHEBI:30413"/>
    </ligand>
    <ligandPart>
        <name>Fe</name>
        <dbReference type="ChEBI" id="CHEBI:18248"/>
    </ligandPart>
</feature>
<keyword evidence="7" id="KW-1133">Transmembrane helix</keyword>
<evidence type="ECO:0000313" key="8">
    <source>
        <dbReference type="EMBL" id="KJZ75109.1"/>
    </source>
</evidence>
<evidence type="ECO:0000256" key="1">
    <source>
        <dbReference type="ARBA" id="ARBA00001971"/>
    </source>
</evidence>
<dbReference type="OrthoDB" id="1470350at2759"/>
<dbReference type="PANTHER" id="PTHR24305:SF226">
    <property type="entry name" value="CYTOCHROME P450 MONOOXYGENASE"/>
    <property type="match status" value="1"/>
</dbReference>
<evidence type="ECO:0000256" key="4">
    <source>
        <dbReference type="ARBA" id="ARBA00023004"/>
    </source>
</evidence>
<organism evidence="8 9">
    <name type="scientific">Hirsutella minnesotensis 3608</name>
    <dbReference type="NCBI Taxonomy" id="1043627"/>
    <lineage>
        <taxon>Eukaryota</taxon>
        <taxon>Fungi</taxon>
        <taxon>Dikarya</taxon>
        <taxon>Ascomycota</taxon>
        <taxon>Pezizomycotina</taxon>
        <taxon>Sordariomycetes</taxon>
        <taxon>Hypocreomycetidae</taxon>
        <taxon>Hypocreales</taxon>
        <taxon>Ophiocordycipitaceae</taxon>
        <taxon>Hirsutella</taxon>
    </lineage>
</organism>
<keyword evidence="7" id="KW-0812">Transmembrane</keyword>
<reference evidence="8 9" key="1">
    <citation type="journal article" date="2014" name="Genome Biol. Evol.">
        <title>Comparative genomics and transcriptomics analyses reveal divergent lifestyle features of nematode endoparasitic fungus Hirsutella minnesotensis.</title>
        <authorList>
            <person name="Lai Y."/>
            <person name="Liu K."/>
            <person name="Zhang X."/>
            <person name="Zhang X."/>
            <person name="Li K."/>
            <person name="Wang N."/>
            <person name="Shu C."/>
            <person name="Wu Y."/>
            <person name="Wang C."/>
            <person name="Bushley K.E."/>
            <person name="Xiang M."/>
            <person name="Liu X."/>
        </authorList>
    </citation>
    <scope>NUCLEOTIDE SEQUENCE [LARGE SCALE GENOMIC DNA]</scope>
    <source>
        <strain evidence="8 9">3608</strain>
    </source>
</reference>
<evidence type="ECO:0000256" key="6">
    <source>
        <dbReference type="RuleBase" id="RU000461"/>
    </source>
</evidence>
<keyword evidence="6" id="KW-0503">Monooxygenase</keyword>
<keyword evidence="7" id="KW-0472">Membrane</keyword>
<keyword evidence="3 5" id="KW-0479">Metal-binding</keyword>
<sequence>MEFAQLLSSVSSLTACTLLALVSLSRFFELVSLLTAIARVLRPVVRQAPNRLVFNTLQALQDIFLQPTVTKGYAYHMSQLRSRFPSIFNALDKDQHRRKRRIIGQAISDRSMRSFEPTMITQIDIFLRQILEKSKADGVVNMSVLSQRLGIDIIMLLAFGFGLNTQTEETYRPMLPIIDELSWRINNYMQFPLIKPIEQLFAKLGFAKAIKFQALVHTMIKTRMAQDADAHHDLYAIVAGHMSKENQDFLRGELWPEATFFIMAGMWGSTATTAITAAFFYLSRNPGCYKQVCNEIRSRFNSADEIVSGPKLASCHYLKACIDETFRMSPSTTGMLWREQAPKKDGDEVPFIVDGHNIPRGTQVGVNLYSFFHNEEYFPDSFDFKPDRWLESDFDTAEQKQARDTMRKAFVPFSLGDRSCAGKAMGMLEMSLTLARTLWFFDFETALGDPGKAGGGQAGRTDGRGRPHEFQLYDMFVASHDGPNLVFRPRGDFCKAL</sequence>
<dbReference type="GO" id="GO:0005506">
    <property type="term" value="F:iron ion binding"/>
    <property type="evidence" value="ECO:0007669"/>
    <property type="project" value="InterPro"/>
</dbReference>
<comment type="cofactor">
    <cofactor evidence="1 5">
        <name>heme</name>
        <dbReference type="ChEBI" id="CHEBI:30413"/>
    </cofactor>
</comment>
<accession>A0A0F8A5C9</accession>
<proteinExistence type="inferred from homology"/>
<keyword evidence="2 5" id="KW-0349">Heme</keyword>
<evidence type="ECO:0000256" key="5">
    <source>
        <dbReference type="PIRSR" id="PIRSR602401-1"/>
    </source>
</evidence>